<organism evidence="1 2">
    <name type="scientific">Hymenobacter monticola</name>
    <dbReference type="NCBI Taxonomy" id="1705399"/>
    <lineage>
        <taxon>Bacteria</taxon>
        <taxon>Pseudomonadati</taxon>
        <taxon>Bacteroidota</taxon>
        <taxon>Cytophagia</taxon>
        <taxon>Cytophagales</taxon>
        <taxon>Hymenobacteraceae</taxon>
        <taxon>Hymenobacter</taxon>
    </lineage>
</organism>
<dbReference type="RefSeq" id="WP_243511477.1">
    <property type="nucleotide sequence ID" value="NZ_CP094534.1"/>
</dbReference>
<name>A0ABY4B0B0_9BACT</name>
<evidence type="ECO:0008006" key="3">
    <source>
        <dbReference type="Google" id="ProtNLM"/>
    </source>
</evidence>
<dbReference type="Proteomes" id="UP000831390">
    <property type="component" value="Chromosome"/>
</dbReference>
<evidence type="ECO:0000313" key="2">
    <source>
        <dbReference type="Proteomes" id="UP000831390"/>
    </source>
</evidence>
<evidence type="ECO:0000313" key="1">
    <source>
        <dbReference type="EMBL" id="UOE32603.1"/>
    </source>
</evidence>
<sequence>MNIVFILKNNYHTDAVRNHLSTLSEKDSLLFFYAYDKAEEFLTNNIIRNNLPLDLIITEDNINNEKATEFLQRIKKDTSRVYSNLDFTFYNIPVILIIDKGDHTDAYSKYDFSNVLETVAIEDFDTHLNNFVSSAKLWRRHVLDELDNLGVKFNSGKIDYTYYFSSDRKLRVETNILSRNFKSFPRKLNYDWLNLNEKQIELGIDKYIKELKRATRLDKKDKEEKEFHKIFNENLFLIKRDNYNNHWYEAKLHYNKKNFYEPDYSLSPNFSQLTDLSILEVKLPNERFIKKTKFHPGPYGSLMSHIFQVNDYKDYIESEEYHKKLKAVFGFIPSNVEYNLLIGRSADKDSNLYNLTKRMRQMGALHINLLTYDELLEYQVKYLDRMRLLKVM</sequence>
<gene>
    <name evidence="1" type="ORF">MTP16_15865</name>
</gene>
<reference evidence="1 2" key="1">
    <citation type="submission" date="2022-03" db="EMBL/GenBank/DDBJ databases">
        <title>Hymenobactersp. isolated from the air.</title>
        <authorList>
            <person name="Won M."/>
            <person name="Kwon S.-W."/>
        </authorList>
    </citation>
    <scope>NUCLEOTIDE SEQUENCE [LARGE SCALE GENOMIC DNA]</scope>
    <source>
        <strain evidence="1 2">KACC 22596</strain>
    </source>
</reference>
<proteinExistence type="predicted"/>
<dbReference type="EMBL" id="CP094534">
    <property type="protein sequence ID" value="UOE32603.1"/>
    <property type="molecule type" value="Genomic_DNA"/>
</dbReference>
<keyword evidence="2" id="KW-1185">Reference proteome</keyword>
<protein>
    <recommendedName>
        <fullName evidence="3">DUF4263 domain-containing protein</fullName>
    </recommendedName>
</protein>
<accession>A0ABY4B0B0</accession>